<evidence type="ECO:0008006" key="3">
    <source>
        <dbReference type="Google" id="ProtNLM"/>
    </source>
</evidence>
<sequence length="89" mass="9887">MRFRMRLIPPDPTQATFFIPEGWDLSDALGRLPASFAGARPEVARSLMRIEQAKKHSGGKIDHALDVVAVLVLETNDPHGIYGELQLLH</sequence>
<proteinExistence type="predicted"/>
<dbReference type="EMBL" id="JBHMAR010000083">
    <property type="protein sequence ID" value="MFB9739275.1"/>
    <property type="molecule type" value="Genomic_DNA"/>
</dbReference>
<organism evidence="1 2">
    <name type="scientific">Streptomyces thermocoprophilus</name>
    <dbReference type="NCBI Taxonomy" id="78356"/>
    <lineage>
        <taxon>Bacteria</taxon>
        <taxon>Bacillati</taxon>
        <taxon>Actinomycetota</taxon>
        <taxon>Actinomycetes</taxon>
        <taxon>Kitasatosporales</taxon>
        <taxon>Streptomycetaceae</taxon>
        <taxon>Streptomyces</taxon>
    </lineage>
</organism>
<protein>
    <recommendedName>
        <fullName evidence="3">Transposase</fullName>
    </recommendedName>
</protein>
<accession>A0ABV5VNK6</accession>
<name>A0ABV5VNK6_9ACTN</name>
<evidence type="ECO:0000313" key="2">
    <source>
        <dbReference type="Proteomes" id="UP001589703"/>
    </source>
</evidence>
<gene>
    <name evidence="1" type="ORF">ACFFRO_29880</name>
</gene>
<dbReference type="RefSeq" id="WP_385860312.1">
    <property type="nucleotide sequence ID" value="NZ_JBHMAR010000083.1"/>
</dbReference>
<evidence type="ECO:0000313" key="1">
    <source>
        <dbReference type="EMBL" id="MFB9739275.1"/>
    </source>
</evidence>
<comment type="caution">
    <text evidence="1">The sequence shown here is derived from an EMBL/GenBank/DDBJ whole genome shotgun (WGS) entry which is preliminary data.</text>
</comment>
<reference evidence="1 2" key="1">
    <citation type="submission" date="2024-09" db="EMBL/GenBank/DDBJ databases">
        <authorList>
            <person name="Sun Q."/>
            <person name="Mori K."/>
        </authorList>
    </citation>
    <scope>NUCLEOTIDE SEQUENCE [LARGE SCALE GENOMIC DNA]</scope>
    <source>
        <strain evidence="1 2">JCM 10918</strain>
    </source>
</reference>
<dbReference type="Proteomes" id="UP001589703">
    <property type="component" value="Unassembled WGS sequence"/>
</dbReference>
<keyword evidence="2" id="KW-1185">Reference proteome</keyword>